<feature type="region of interest" description="Disordered" evidence="1">
    <location>
        <begin position="75"/>
        <end position="104"/>
    </location>
</feature>
<reference evidence="3 4" key="1">
    <citation type="journal article" date="2011" name="J. Bacteriol.">
        <title>Genome sequence of Chthoniobacter flavus Ellin428, an aerobic heterotrophic soil bacterium.</title>
        <authorList>
            <person name="Kant R."/>
            <person name="van Passel M.W."/>
            <person name="Palva A."/>
            <person name="Lucas S."/>
            <person name="Lapidus A."/>
            <person name="Glavina Del Rio T."/>
            <person name="Dalin E."/>
            <person name="Tice H."/>
            <person name="Bruce D."/>
            <person name="Goodwin L."/>
            <person name="Pitluck S."/>
            <person name="Larimer F.W."/>
            <person name="Land M.L."/>
            <person name="Hauser L."/>
            <person name="Sangwan P."/>
            <person name="de Vos W.M."/>
            <person name="Janssen P.H."/>
            <person name="Smidt H."/>
        </authorList>
    </citation>
    <scope>NUCLEOTIDE SEQUENCE [LARGE SCALE GENOMIC DNA]</scope>
    <source>
        <strain evidence="3 4">Ellin428</strain>
    </source>
</reference>
<dbReference type="AlphaFoldDB" id="B4DAC0"/>
<organism evidence="3 4">
    <name type="scientific">Chthoniobacter flavus Ellin428</name>
    <dbReference type="NCBI Taxonomy" id="497964"/>
    <lineage>
        <taxon>Bacteria</taxon>
        <taxon>Pseudomonadati</taxon>
        <taxon>Verrucomicrobiota</taxon>
        <taxon>Spartobacteria</taxon>
        <taxon>Chthoniobacterales</taxon>
        <taxon>Chthoniobacteraceae</taxon>
        <taxon>Chthoniobacter</taxon>
    </lineage>
</organism>
<evidence type="ECO:0000256" key="2">
    <source>
        <dbReference type="SAM" id="SignalP"/>
    </source>
</evidence>
<feature type="compositionally biased region" description="Low complexity" evidence="1">
    <location>
        <begin position="85"/>
        <end position="97"/>
    </location>
</feature>
<protein>
    <submittedName>
        <fullName evidence="3">Uncharacterized protein</fullName>
    </submittedName>
</protein>
<dbReference type="Proteomes" id="UP000005824">
    <property type="component" value="Unassembled WGS sequence"/>
</dbReference>
<accession>B4DAC0</accession>
<keyword evidence="4" id="KW-1185">Reference proteome</keyword>
<sequence length="201" mass="21636">MKNSRYRAPFIAMKKLTTPLLATLFALSAAGRLTAADPDSAFGLAPSAAPQLPQVNPAPAPAPATSLPLIPEAPQQSLEKPTNPAATATGDAATKAAKSLGDKTAAEEDKLKKKIALQQAKTKAARDPELQAIYKQALAAPTDFEQRKLFIDYYNGLVDRMAKFNPKLAKEEVAALRSQYTGRFFQTRIAPTIDPATFRKQ</sequence>
<dbReference type="InParanoid" id="B4DAC0"/>
<comment type="caution">
    <text evidence="3">The sequence shown here is derived from an EMBL/GenBank/DDBJ whole genome shotgun (WGS) entry which is preliminary data.</text>
</comment>
<dbReference type="EMBL" id="ABVL01000030">
    <property type="protein sequence ID" value="EDY16581.1"/>
    <property type="molecule type" value="Genomic_DNA"/>
</dbReference>
<name>B4DAC0_9BACT</name>
<keyword evidence="2" id="KW-0732">Signal</keyword>
<gene>
    <name evidence="3" type="ORF">CfE428DRAFT_5861</name>
</gene>
<evidence type="ECO:0000313" key="3">
    <source>
        <dbReference type="EMBL" id="EDY16581.1"/>
    </source>
</evidence>
<evidence type="ECO:0000256" key="1">
    <source>
        <dbReference type="SAM" id="MobiDB-lite"/>
    </source>
</evidence>
<proteinExistence type="predicted"/>
<feature type="signal peptide" evidence="2">
    <location>
        <begin position="1"/>
        <end position="35"/>
    </location>
</feature>
<feature type="chain" id="PRO_5002800704" evidence="2">
    <location>
        <begin position="36"/>
        <end position="201"/>
    </location>
</feature>
<evidence type="ECO:0000313" key="4">
    <source>
        <dbReference type="Proteomes" id="UP000005824"/>
    </source>
</evidence>